<keyword evidence="2" id="KW-1185">Reference proteome</keyword>
<dbReference type="Proteomes" id="UP000821837">
    <property type="component" value="Chromosome 3"/>
</dbReference>
<evidence type="ECO:0000313" key="2">
    <source>
        <dbReference type="Proteomes" id="UP000821837"/>
    </source>
</evidence>
<reference evidence="1" key="2">
    <citation type="submission" date="2021-09" db="EMBL/GenBank/DDBJ databases">
        <authorList>
            <person name="Jia N."/>
            <person name="Wang J."/>
            <person name="Shi W."/>
            <person name="Du L."/>
            <person name="Sun Y."/>
            <person name="Zhan W."/>
            <person name="Jiang J."/>
            <person name="Wang Q."/>
            <person name="Zhang B."/>
            <person name="Ji P."/>
            <person name="Sakyi L.B."/>
            <person name="Cui X."/>
            <person name="Yuan T."/>
            <person name="Jiang B."/>
            <person name="Yang W."/>
            <person name="Lam T.T.-Y."/>
            <person name="Chang Q."/>
            <person name="Ding S."/>
            <person name="Wang X."/>
            <person name="Zhu J."/>
            <person name="Ruan X."/>
            <person name="Zhao L."/>
            <person name="Wei J."/>
            <person name="Que T."/>
            <person name="Du C."/>
            <person name="Cheng J."/>
            <person name="Dai P."/>
            <person name="Han X."/>
            <person name="Huang E."/>
            <person name="Gao Y."/>
            <person name="Liu J."/>
            <person name="Shao H."/>
            <person name="Ye R."/>
            <person name="Li L."/>
            <person name="Wei W."/>
            <person name="Wang X."/>
            <person name="Wang C."/>
            <person name="Huo Q."/>
            <person name="Li W."/>
            <person name="Guo W."/>
            <person name="Chen H."/>
            <person name="Chen S."/>
            <person name="Zhou L."/>
            <person name="Zhou L."/>
            <person name="Ni X."/>
            <person name="Tian J."/>
            <person name="Zhou Y."/>
            <person name="Sheng Y."/>
            <person name="Liu T."/>
            <person name="Pan Y."/>
            <person name="Xia L."/>
            <person name="Li J."/>
            <person name="Zhao F."/>
            <person name="Cao W."/>
        </authorList>
    </citation>
    <scope>NUCLEOTIDE SEQUENCE</scope>
    <source>
        <strain evidence="1">Rsan-2018</strain>
        <tissue evidence="1">Larvae</tissue>
    </source>
</reference>
<evidence type="ECO:0000313" key="1">
    <source>
        <dbReference type="EMBL" id="KAH7962590.1"/>
    </source>
</evidence>
<sequence length="122" mass="13626">MLRSFVGEKTTRFVDAAEYTKEHRFTAVVVHVNSHTCGASTKYPEIAEEFALTDPFCKAILSNPQSAVRTFARGQTCPEALQILRKAGRQHLDVVWFPEYVTTPTDEVPPNSMMARAPSVKP</sequence>
<proteinExistence type="predicted"/>
<name>A0A9D4Q246_RHISA</name>
<accession>A0A9D4Q246</accession>
<protein>
    <submittedName>
        <fullName evidence="1">Uncharacterized protein</fullName>
    </submittedName>
</protein>
<reference evidence="1" key="1">
    <citation type="journal article" date="2020" name="Cell">
        <title>Large-Scale Comparative Analyses of Tick Genomes Elucidate Their Genetic Diversity and Vector Capacities.</title>
        <authorList>
            <consortium name="Tick Genome and Microbiome Consortium (TIGMIC)"/>
            <person name="Jia N."/>
            <person name="Wang J."/>
            <person name="Shi W."/>
            <person name="Du L."/>
            <person name="Sun Y."/>
            <person name="Zhan W."/>
            <person name="Jiang J.F."/>
            <person name="Wang Q."/>
            <person name="Zhang B."/>
            <person name="Ji P."/>
            <person name="Bell-Sakyi L."/>
            <person name="Cui X.M."/>
            <person name="Yuan T.T."/>
            <person name="Jiang B.G."/>
            <person name="Yang W.F."/>
            <person name="Lam T.T."/>
            <person name="Chang Q.C."/>
            <person name="Ding S.J."/>
            <person name="Wang X.J."/>
            <person name="Zhu J.G."/>
            <person name="Ruan X.D."/>
            <person name="Zhao L."/>
            <person name="Wei J.T."/>
            <person name="Ye R.Z."/>
            <person name="Que T.C."/>
            <person name="Du C.H."/>
            <person name="Zhou Y.H."/>
            <person name="Cheng J.X."/>
            <person name="Dai P.F."/>
            <person name="Guo W.B."/>
            <person name="Han X.H."/>
            <person name="Huang E.J."/>
            <person name="Li L.F."/>
            <person name="Wei W."/>
            <person name="Gao Y.C."/>
            <person name="Liu J.Z."/>
            <person name="Shao H.Z."/>
            <person name="Wang X."/>
            <person name="Wang C.C."/>
            <person name="Yang T.C."/>
            <person name="Huo Q.B."/>
            <person name="Li W."/>
            <person name="Chen H.Y."/>
            <person name="Chen S.E."/>
            <person name="Zhou L.G."/>
            <person name="Ni X.B."/>
            <person name="Tian J.H."/>
            <person name="Sheng Y."/>
            <person name="Liu T."/>
            <person name="Pan Y.S."/>
            <person name="Xia L.Y."/>
            <person name="Li J."/>
            <person name="Zhao F."/>
            <person name="Cao W.C."/>
        </authorList>
    </citation>
    <scope>NUCLEOTIDE SEQUENCE</scope>
    <source>
        <strain evidence="1">Rsan-2018</strain>
    </source>
</reference>
<comment type="caution">
    <text evidence="1">The sequence shown here is derived from an EMBL/GenBank/DDBJ whole genome shotgun (WGS) entry which is preliminary data.</text>
</comment>
<gene>
    <name evidence="1" type="ORF">HPB52_017078</name>
</gene>
<dbReference type="AlphaFoldDB" id="A0A9D4Q246"/>
<organism evidence="1 2">
    <name type="scientific">Rhipicephalus sanguineus</name>
    <name type="common">Brown dog tick</name>
    <name type="synonym">Ixodes sanguineus</name>
    <dbReference type="NCBI Taxonomy" id="34632"/>
    <lineage>
        <taxon>Eukaryota</taxon>
        <taxon>Metazoa</taxon>
        <taxon>Ecdysozoa</taxon>
        <taxon>Arthropoda</taxon>
        <taxon>Chelicerata</taxon>
        <taxon>Arachnida</taxon>
        <taxon>Acari</taxon>
        <taxon>Parasitiformes</taxon>
        <taxon>Ixodida</taxon>
        <taxon>Ixodoidea</taxon>
        <taxon>Ixodidae</taxon>
        <taxon>Rhipicephalinae</taxon>
        <taxon>Rhipicephalus</taxon>
        <taxon>Rhipicephalus</taxon>
    </lineage>
</organism>
<dbReference type="EMBL" id="JABSTV010001249">
    <property type="protein sequence ID" value="KAH7962590.1"/>
    <property type="molecule type" value="Genomic_DNA"/>
</dbReference>